<evidence type="ECO:0000259" key="4">
    <source>
        <dbReference type="PROSITE" id="PS50097"/>
    </source>
</evidence>
<dbReference type="CDD" id="cd18487">
    <property type="entry name" value="BACK_BTBD1_like"/>
    <property type="match status" value="1"/>
</dbReference>
<dbReference type="InterPro" id="IPR012983">
    <property type="entry name" value="PHR"/>
</dbReference>
<evidence type="ECO:0000313" key="6">
    <source>
        <dbReference type="Proteomes" id="UP000494165"/>
    </source>
</evidence>
<dbReference type="FunFam" id="3.30.710.10:FF:000037">
    <property type="entry name" value="BTB (POZ) domain containing 1"/>
    <property type="match status" value="1"/>
</dbReference>
<evidence type="ECO:0000313" key="5">
    <source>
        <dbReference type="EMBL" id="CAB3365467.1"/>
    </source>
</evidence>
<evidence type="ECO:0000256" key="3">
    <source>
        <dbReference type="SAM" id="MobiDB-lite"/>
    </source>
</evidence>
<keyword evidence="6" id="KW-1185">Reference proteome</keyword>
<dbReference type="Gene3D" id="1.25.40.420">
    <property type="match status" value="1"/>
</dbReference>
<comment type="subcellular location">
    <subcellularLocation>
        <location evidence="1">Cytoplasm</location>
    </subcellularLocation>
</comment>
<dbReference type="Pfam" id="PF07707">
    <property type="entry name" value="BACK"/>
    <property type="match status" value="1"/>
</dbReference>
<reference evidence="5 6" key="1">
    <citation type="submission" date="2020-04" db="EMBL/GenBank/DDBJ databases">
        <authorList>
            <person name="Alioto T."/>
            <person name="Alioto T."/>
            <person name="Gomez Garrido J."/>
        </authorList>
    </citation>
    <scope>NUCLEOTIDE SEQUENCE [LARGE SCALE GENOMIC DNA]</scope>
</reference>
<dbReference type="GO" id="GO:0000932">
    <property type="term" value="C:P-body"/>
    <property type="evidence" value="ECO:0007669"/>
    <property type="project" value="TreeGrafter"/>
</dbReference>
<dbReference type="SMART" id="SM00225">
    <property type="entry name" value="BTB"/>
    <property type="match status" value="1"/>
</dbReference>
<proteinExistence type="predicted"/>
<dbReference type="GO" id="GO:0005829">
    <property type="term" value="C:cytosol"/>
    <property type="evidence" value="ECO:0007669"/>
    <property type="project" value="TreeGrafter"/>
</dbReference>
<feature type="domain" description="BTB" evidence="4">
    <location>
        <begin position="100"/>
        <end position="170"/>
    </location>
</feature>
<dbReference type="PROSITE" id="PS50097">
    <property type="entry name" value="BTB"/>
    <property type="match status" value="1"/>
</dbReference>
<feature type="region of interest" description="Disordered" evidence="3">
    <location>
        <begin position="54"/>
        <end position="74"/>
    </location>
</feature>
<dbReference type="PANTHER" id="PTHR45774">
    <property type="entry name" value="BTB/POZ DOMAIN-CONTAINING"/>
    <property type="match status" value="1"/>
</dbReference>
<dbReference type="OrthoDB" id="636773at2759"/>
<comment type="caution">
    <text evidence="5">The sequence shown here is derived from an EMBL/GenBank/DDBJ whole genome shotgun (WGS) entry which is preliminary data.</text>
</comment>
<dbReference type="EMBL" id="CADEPI010000020">
    <property type="protein sequence ID" value="CAB3365467.1"/>
    <property type="molecule type" value="Genomic_DNA"/>
</dbReference>
<dbReference type="GO" id="GO:0022008">
    <property type="term" value="P:neurogenesis"/>
    <property type="evidence" value="ECO:0007669"/>
    <property type="project" value="TreeGrafter"/>
</dbReference>
<evidence type="ECO:0000256" key="2">
    <source>
        <dbReference type="ARBA" id="ARBA00022490"/>
    </source>
</evidence>
<dbReference type="Gene3D" id="2.60.120.820">
    <property type="entry name" value="PHR domain"/>
    <property type="match status" value="1"/>
</dbReference>
<evidence type="ECO:0000256" key="1">
    <source>
        <dbReference type="ARBA" id="ARBA00004496"/>
    </source>
</evidence>
<dbReference type="InterPro" id="IPR038648">
    <property type="entry name" value="PHR_sf"/>
</dbReference>
<gene>
    <name evidence="5" type="ORF">CLODIP_2_CD06156</name>
</gene>
<dbReference type="Pfam" id="PF08005">
    <property type="entry name" value="PHR"/>
    <property type="match status" value="1"/>
</dbReference>
<sequence>MEKDLEEPCNSMSRRMGGINLDDEMPQNMMPPHLNLPHNAHSFGAFDDEETYDQAQPVRRNNSPVPSPQGSQDDVYNNWQASKTTVKERFAFLFNNEILSDVHFLVGRGEQRQRIPAHKFVLSVGSSVFDAMFNGTLALQADEVELPDVEPSSFLALLQFLYSDEVNIGPETVMTTLYTAKKYAVPALEQQCVEFLKRNLQSDNAFMLLTQARLFDEPQLAALCLETIDTNTVEALNADGFTDIDIDSLTAVLERDTLRIREINLFQAVVRWSEAECQRQNLPVSPEHQRSVLGRAILLVRFPLMSVEEFAQGPAQSGLLSDRELVSLFLYFTVNPKPAINFLDAPRCCMMGKELTINRFKEVETRWGYSGTSDRVRFTVDKKIYVIGFGLYGSIHGPADYTATIEIIHTVSGRVIASNNVSYSTDGFNYTFRVMFKQPVEIMANNSYIASVTIKGPDSHYGSKGMRRVIMDCPSGSKVTFNFSYAAGNNNGTSVEDGQIPEIIFCF</sequence>
<dbReference type="Proteomes" id="UP000494165">
    <property type="component" value="Unassembled WGS sequence"/>
</dbReference>
<dbReference type="SUPFAM" id="SSF54695">
    <property type="entry name" value="POZ domain"/>
    <property type="match status" value="1"/>
</dbReference>
<dbReference type="AlphaFoldDB" id="A0A8S1C0Q0"/>
<dbReference type="Gene3D" id="3.30.710.10">
    <property type="entry name" value="Potassium Channel Kv1.1, Chain A"/>
    <property type="match status" value="1"/>
</dbReference>
<organism evidence="5 6">
    <name type="scientific">Cloeon dipterum</name>
    <dbReference type="NCBI Taxonomy" id="197152"/>
    <lineage>
        <taxon>Eukaryota</taxon>
        <taxon>Metazoa</taxon>
        <taxon>Ecdysozoa</taxon>
        <taxon>Arthropoda</taxon>
        <taxon>Hexapoda</taxon>
        <taxon>Insecta</taxon>
        <taxon>Pterygota</taxon>
        <taxon>Palaeoptera</taxon>
        <taxon>Ephemeroptera</taxon>
        <taxon>Pisciforma</taxon>
        <taxon>Baetidae</taxon>
        <taxon>Cloeon</taxon>
    </lineage>
</organism>
<name>A0A8S1C0Q0_9INSE</name>
<dbReference type="FunFam" id="1.25.40.420:FF:000004">
    <property type="entry name" value="BTB/POZ domain-containing protein 2"/>
    <property type="match status" value="1"/>
</dbReference>
<accession>A0A8S1C0Q0</accession>
<dbReference type="PANTHER" id="PTHR45774:SF3">
    <property type="entry name" value="BTB (POZ) DOMAIN-CONTAINING 2B-RELATED"/>
    <property type="match status" value="1"/>
</dbReference>
<dbReference type="SMART" id="SM00875">
    <property type="entry name" value="BACK"/>
    <property type="match status" value="1"/>
</dbReference>
<dbReference type="InterPro" id="IPR011333">
    <property type="entry name" value="SKP1/BTB/POZ_sf"/>
</dbReference>
<dbReference type="CDD" id="cd18281">
    <property type="entry name" value="BTB_POZ_BTBD1_2"/>
    <property type="match status" value="1"/>
</dbReference>
<dbReference type="Pfam" id="PF00651">
    <property type="entry name" value="BTB"/>
    <property type="match status" value="1"/>
</dbReference>
<feature type="compositionally biased region" description="Polar residues" evidence="3">
    <location>
        <begin position="59"/>
        <end position="74"/>
    </location>
</feature>
<dbReference type="InterPro" id="IPR011705">
    <property type="entry name" value="BACK"/>
</dbReference>
<protein>
    <recommendedName>
        <fullName evidence="4">BTB domain-containing protein</fullName>
    </recommendedName>
</protein>
<keyword evidence="2" id="KW-0963">Cytoplasm</keyword>
<dbReference type="InterPro" id="IPR000210">
    <property type="entry name" value="BTB/POZ_dom"/>
</dbReference>